<dbReference type="EMBL" id="PDNC01000026">
    <property type="protein sequence ID" value="PGH05880.1"/>
    <property type="molecule type" value="Genomic_DNA"/>
</dbReference>
<dbReference type="GO" id="GO:0000976">
    <property type="term" value="F:transcription cis-regulatory region binding"/>
    <property type="evidence" value="ECO:0007669"/>
    <property type="project" value="InterPro"/>
</dbReference>
<dbReference type="GO" id="GO:0090575">
    <property type="term" value="C:RNA polymerase II transcription regulator complex"/>
    <property type="evidence" value="ECO:0007669"/>
    <property type="project" value="TreeGrafter"/>
</dbReference>
<organism evidence="4 5">
    <name type="scientific">Blastomyces parvus</name>
    <dbReference type="NCBI Taxonomy" id="2060905"/>
    <lineage>
        <taxon>Eukaryota</taxon>
        <taxon>Fungi</taxon>
        <taxon>Dikarya</taxon>
        <taxon>Ascomycota</taxon>
        <taxon>Pezizomycotina</taxon>
        <taxon>Eurotiomycetes</taxon>
        <taxon>Eurotiomycetidae</taxon>
        <taxon>Onygenales</taxon>
        <taxon>Ajellomycetaceae</taxon>
        <taxon>Blastomyces</taxon>
    </lineage>
</organism>
<evidence type="ECO:0000256" key="1">
    <source>
        <dbReference type="ARBA" id="ARBA00004123"/>
    </source>
</evidence>
<feature type="compositionally biased region" description="Low complexity" evidence="3">
    <location>
        <begin position="407"/>
        <end position="421"/>
    </location>
</feature>
<dbReference type="PANTHER" id="PTHR40621:SF6">
    <property type="entry name" value="AP-1-LIKE TRANSCRIPTION FACTOR YAP1-RELATED"/>
    <property type="match status" value="1"/>
</dbReference>
<dbReference type="OrthoDB" id="2590011at2759"/>
<dbReference type="AlphaFoldDB" id="A0A2B7XAH1"/>
<keyword evidence="2" id="KW-0539">Nucleus</keyword>
<evidence type="ECO:0000313" key="4">
    <source>
        <dbReference type="EMBL" id="PGH05880.1"/>
    </source>
</evidence>
<dbReference type="SUPFAM" id="SSF57959">
    <property type="entry name" value="Leucine zipper domain"/>
    <property type="match status" value="1"/>
</dbReference>
<feature type="compositionally biased region" description="Basic and acidic residues" evidence="3">
    <location>
        <begin position="29"/>
        <end position="55"/>
    </location>
</feature>
<feature type="region of interest" description="Disordered" evidence="3">
    <location>
        <begin position="1"/>
        <end position="68"/>
    </location>
</feature>
<comment type="subcellular location">
    <subcellularLocation>
        <location evidence="1">Nucleus</location>
    </subcellularLocation>
</comment>
<evidence type="ECO:0000256" key="3">
    <source>
        <dbReference type="SAM" id="MobiDB-lite"/>
    </source>
</evidence>
<keyword evidence="5" id="KW-1185">Reference proteome</keyword>
<evidence type="ECO:0000256" key="2">
    <source>
        <dbReference type="ARBA" id="ARBA00023242"/>
    </source>
</evidence>
<accession>A0A2B7XAH1</accession>
<feature type="compositionally biased region" description="Low complexity" evidence="3">
    <location>
        <begin position="157"/>
        <end position="176"/>
    </location>
</feature>
<protein>
    <recommendedName>
        <fullName evidence="6">BZIP domain-containing protein</fullName>
    </recommendedName>
</protein>
<feature type="compositionally biased region" description="Polar residues" evidence="3">
    <location>
        <begin position="195"/>
        <end position="211"/>
    </location>
</feature>
<comment type="caution">
    <text evidence="4">The sequence shown here is derived from an EMBL/GenBank/DDBJ whole genome shotgun (WGS) entry which is preliminary data.</text>
</comment>
<reference evidence="4 5" key="1">
    <citation type="submission" date="2017-10" db="EMBL/GenBank/DDBJ databases">
        <title>Comparative genomics in systemic dimorphic fungi from Ajellomycetaceae.</title>
        <authorList>
            <person name="Munoz J.F."/>
            <person name="Mcewen J.G."/>
            <person name="Clay O.K."/>
            <person name="Cuomo C.A."/>
        </authorList>
    </citation>
    <scope>NUCLEOTIDE SEQUENCE [LARGE SCALE GENOMIC DNA]</scope>
    <source>
        <strain evidence="4 5">UAMH130</strain>
    </source>
</reference>
<dbReference type="PANTHER" id="PTHR40621">
    <property type="entry name" value="TRANSCRIPTION FACTOR KAPC-RELATED"/>
    <property type="match status" value="1"/>
</dbReference>
<proteinExistence type="predicted"/>
<feature type="region of interest" description="Disordered" evidence="3">
    <location>
        <begin position="407"/>
        <end position="432"/>
    </location>
</feature>
<feature type="region of interest" description="Disordered" evidence="3">
    <location>
        <begin position="156"/>
        <end position="176"/>
    </location>
</feature>
<dbReference type="Gene3D" id="1.20.5.170">
    <property type="match status" value="1"/>
</dbReference>
<dbReference type="InterPro" id="IPR050936">
    <property type="entry name" value="AP-1-like"/>
</dbReference>
<dbReference type="Proteomes" id="UP000224080">
    <property type="component" value="Unassembled WGS sequence"/>
</dbReference>
<feature type="compositionally biased region" description="Polar residues" evidence="3">
    <location>
        <begin position="1"/>
        <end position="16"/>
    </location>
</feature>
<name>A0A2B7XAH1_9EURO</name>
<dbReference type="InterPro" id="IPR046347">
    <property type="entry name" value="bZIP_sf"/>
</dbReference>
<gene>
    <name evidence="4" type="ORF">GX51_02661</name>
</gene>
<dbReference type="GO" id="GO:0001228">
    <property type="term" value="F:DNA-binding transcription activator activity, RNA polymerase II-specific"/>
    <property type="evidence" value="ECO:0007669"/>
    <property type="project" value="TreeGrafter"/>
</dbReference>
<evidence type="ECO:0008006" key="6">
    <source>
        <dbReference type="Google" id="ProtNLM"/>
    </source>
</evidence>
<evidence type="ECO:0000313" key="5">
    <source>
        <dbReference type="Proteomes" id="UP000224080"/>
    </source>
</evidence>
<feature type="region of interest" description="Disordered" evidence="3">
    <location>
        <begin position="191"/>
        <end position="211"/>
    </location>
</feature>
<sequence length="432" mass="47762">MIIGTPLSTKSPSLMSMSFLKNLAGQKKSTREGQPPKRRGPKPDSKPAQTRRQELNRQAQRTHRERKEQYIRALETEISRLRECYSNDMSASNMSIQASNMSIQQQRKVLLEQREENAVLKQILASHGIPFEAELEQRKLALRSGVRHVHTNSFAGSTAHSHAQSQAPSQAHSHSLSQGFLGDVAYPMTTPPTTVSVASPGNGSDYTDTQGSGNIFTSYSGSQGVQSEQPGVLGESNAWRSDSSVVDHLPGIFEKEPELGVEFVLSLEQPCRTHMEFLCRRAEDDAETETISGHVLMASCPPPTQIVSTEPGEMYPVRTYDLPHTNLTTLLNLSRQLVTDGQITPIMALQYLKSHDMYPSLTRGDVQNMMDDLNGKIRCYGFGAVLEDFEFMDSFSSVLASKLESLSDTAPDDPAALPATPRQRLSDDLMYS</sequence>
<dbReference type="CDD" id="cd14688">
    <property type="entry name" value="bZIP_YAP"/>
    <property type="match status" value="1"/>
</dbReference>
<dbReference type="STRING" id="2060905.A0A2B7XAH1"/>